<evidence type="ECO:0000313" key="4">
    <source>
        <dbReference type="Proteomes" id="UP000285310"/>
    </source>
</evidence>
<name>A0A423PEV5_9GAMM</name>
<feature type="chain" id="PRO_5019534365" description="Cobalt transporter" evidence="2">
    <location>
        <begin position="27"/>
        <end position="126"/>
    </location>
</feature>
<proteinExistence type="predicted"/>
<dbReference type="AlphaFoldDB" id="A0A423PEV5"/>
<accession>A0A423PEV5</accession>
<gene>
    <name evidence="3" type="ORF">SAJA_14900</name>
</gene>
<dbReference type="RefSeq" id="WP_006911907.1">
    <property type="nucleotide sequence ID" value="NZ_AYKG01000068.1"/>
</dbReference>
<protein>
    <recommendedName>
        <fullName evidence="5">Cobalt transporter</fullName>
    </recommendedName>
</protein>
<feature type="region of interest" description="Disordered" evidence="1">
    <location>
        <begin position="38"/>
        <end position="66"/>
    </location>
</feature>
<keyword evidence="4" id="KW-1185">Reference proteome</keyword>
<reference evidence="3 4" key="1">
    <citation type="submission" date="2013-10" db="EMBL/GenBank/DDBJ databases">
        <title>Salinisphaera japonica YTM-1 Genome Sequencing.</title>
        <authorList>
            <person name="Lai Q."/>
            <person name="Li C."/>
            <person name="Shao Z."/>
        </authorList>
    </citation>
    <scope>NUCLEOTIDE SEQUENCE [LARGE SCALE GENOMIC DNA]</scope>
    <source>
        <strain evidence="3 4">YTM-1</strain>
    </source>
</reference>
<feature type="signal peptide" evidence="2">
    <location>
        <begin position="1"/>
        <end position="26"/>
    </location>
</feature>
<evidence type="ECO:0000313" key="3">
    <source>
        <dbReference type="EMBL" id="ROO24169.1"/>
    </source>
</evidence>
<dbReference type="InParanoid" id="A0A423PEV5"/>
<evidence type="ECO:0000256" key="1">
    <source>
        <dbReference type="SAM" id="MobiDB-lite"/>
    </source>
</evidence>
<dbReference type="OrthoDB" id="9837854at2"/>
<evidence type="ECO:0000256" key="2">
    <source>
        <dbReference type="SAM" id="SignalP"/>
    </source>
</evidence>
<evidence type="ECO:0008006" key="5">
    <source>
        <dbReference type="Google" id="ProtNLM"/>
    </source>
</evidence>
<dbReference type="Proteomes" id="UP000285310">
    <property type="component" value="Unassembled WGS sequence"/>
</dbReference>
<comment type="caution">
    <text evidence="3">The sequence shown here is derived from an EMBL/GenBank/DDBJ whole genome shotgun (WGS) entry which is preliminary data.</text>
</comment>
<dbReference type="EMBL" id="AYKG01000068">
    <property type="protein sequence ID" value="ROO24169.1"/>
    <property type="molecule type" value="Genomic_DNA"/>
</dbReference>
<feature type="region of interest" description="Disordered" evidence="1">
    <location>
        <begin position="96"/>
        <end position="126"/>
    </location>
</feature>
<organism evidence="3 4">
    <name type="scientific">Salinisphaera japonica YTM-1</name>
    <dbReference type="NCBI Taxonomy" id="1209778"/>
    <lineage>
        <taxon>Bacteria</taxon>
        <taxon>Pseudomonadati</taxon>
        <taxon>Pseudomonadota</taxon>
        <taxon>Gammaproteobacteria</taxon>
        <taxon>Salinisphaerales</taxon>
        <taxon>Salinisphaeraceae</taxon>
        <taxon>Salinisphaera</taxon>
    </lineage>
</organism>
<sequence>MQLKKTYWLQLAAVMMLMMQAAGLHAHISIDANDTSIQSHLQAAESHADSHASDSESSDDASNHLTQATSAKYQSSMGWVLPVFLACVLLDDPASSVKPDFPDGQETPHPAAYYQRPPSRGPPAIA</sequence>
<keyword evidence="2" id="KW-0732">Signal</keyword>